<evidence type="ECO:0000259" key="4">
    <source>
        <dbReference type="PROSITE" id="PS50949"/>
    </source>
</evidence>
<dbReference type="OrthoDB" id="9816161at2"/>
<dbReference type="InterPro" id="IPR000524">
    <property type="entry name" value="Tscrpt_reg_HTH_GntR"/>
</dbReference>
<dbReference type="Pfam" id="PF00392">
    <property type="entry name" value="GntR"/>
    <property type="match status" value="1"/>
</dbReference>
<dbReference type="PANTHER" id="PTHR43537">
    <property type="entry name" value="TRANSCRIPTIONAL REGULATOR, GNTR FAMILY"/>
    <property type="match status" value="1"/>
</dbReference>
<dbReference type="SUPFAM" id="SSF48008">
    <property type="entry name" value="GntR ligand-binding domain-like"/>
    <property type="match status" value="1"/>
</dbReference>
<keyword evidence="3" id="KW-0804">Transcription</keyword>
<evidence type="ECO:0000256" key="2">
    <source>
        <dbReference type="ARBA" id="ARBA00023125"/>
    </source>
</evidence>
<dbReference type="InterPro" id="IPR036390">
    <property type="entry name" value="WH_DNA-bd_sf"/>
</dbReference>
<dbReference type="PRINTS" id="PR00035">
    <property type="entry name" value="HTHGNTR"/>
</dbReference>
<dbReference type="InterPro" id="IPR011711">
    <property type="entry name" value="GntR_C"/>
</dbReference>
<comment type="caution">
    <text evidence="5">The sequence shown here is derived from an EMBL/GenBank/DDBJ whole genome shotgun (WGS) entry which is preliminary data.</text>
</comment>
<dbReference type="Pfam" id="PF07729">
    <property type="entry name" value="FCD"/>
    <property type="match status" value="1"/>
</dbReference>
<dbReference type="Gene3D" id="1.20.120.530">
    <property type="entry name" value="GntR ligand-binding domain-like"/>
    <property type="match status" value="1"/>
</dbReference>
<evidence type="ECO:0000256" key="3">
    <source>
        <dbReference type="ARBA" id="ARBA00023163"/>
    </source>
</evidence>
<dbReference type="EMBL" id="PVZF01000027">
    <property type="protein sequence ID" value="PRY07798.1"/>
    <property type="molecule type" value="Genomic_DNA"/>
</dbReference>
<dbReference type="InterPro" id="IPR036388">
    <property type="entry name" value="WH-like_DNA-bd_sf"/>
</dbReference>
<dbReference type="PROSITE" id="PS50949">
    <property type="entry name" value="HTH_GNTR"/>
    <property type="match status" value="1"/>
</dbReference>
<dbReference type="GO" id="GO:0003700">
    <property type="term" value="F:DNA-binding transcription factor activity"/>
    <property type="evidence" value="ECO:0007669"/>
    <property type="project" value="InterPro"/>
</dbReference>
<accession>A0A2T0QSA6</accession>
<dbReference type="SMART" id="SM00345">
    <property type="entry name" value="HTH_GNTR"/>
    <property type="match status" value="1"/>
</dbReference>
<keyword evidence="1" id="KW-0805">Transcription regulation</keyword>
<protein>
    <submittedName>
        <fullName evidence="5">GntR family transcriptional regulator</fullName>
    </submittedName>
</protein>
<dbReference type="InterPro" id="IPR008920">
    <property type="entry name" value="TF_FadR/GntR_C"/>
</dbReference>
<sequence>MRHRIISGAIAPGEHLVETRLSQELNISRGPLREALRLLEQEGLVVGDGRGHLSVREITVSEIIDVFEVRTSLEAAAMERLTRRSDRQEIARELREVLEPLRDGDLDFETQIEVDLDFHERICELSGNNMLTQMWHQIMGHIRMMIVASGPERASSRMRWQDHVPLADAIGDGDPARSRQLLETHMQDFCRRYAGDAMEREAGF</sequence>
<evidence type="ECO:0000256" key="1">
    <source>
        <dbReference type="ARBA" id="ARBA00023015"/>
    </source>
</evidence>
<keyword evidence="2" id="KW-0238">DNA-binding</keyword>
<reference evidence="5 6" key="1">
    <citation type="submission" date="2018-03" db="EMBL/GenBank/DDBJ databases">
        <title>Genomic Encyclopedia of Archaeal and Bacterial Type Strains, Phase II (KMG-II): from individual species to whole genera.</title>
        <authorList>
            <person name="Goeker M."/>
        </authorList>
    </citation>
    <scope>NUCLEOTIDE SEQUENCE [LARGE SCALE GENOMIC DNA]</scope>
    <source>
        <strain evidence="5 6">DSM 19711</strain>
    </source>
</reference>
<dbReference type="Proteomes" id="UP000238083">
    <property type="component" value="Unassembled WGS sequence"/>
</dbReference>
<dbReference type="Gene3D" id="1.10.10.10">
    <property type="entry name" value="Winged helix-like DNA-binding domain superfamily/Winged helix DNA-binding domain"/>
    <property type="match status" value="1"/>
</dbReference>
<organism evidence="5 6">
    <name type="scientific">Kineococcus rhizosphaerae</name>
    <dbReference type="NCBI Taxonomy" id="559628"/>
    <lineage>
        <taxon>Bacteria</taxon>
        <taxon>Bacillati</taxon>
        <taxon>Actinomycetota</taxon>
        <taxon>Actinomycetes</taxon>
        <taxon>Kineosporiales</taxon>
        <taxon>Kineosporiaceae</taxon>
        <taxon>Kineococcus</taxon>
    </lineage>
</organism>
<name>A0A2T0QSA6_9ACTN</name>
<dbReference type="SUPFAM" id="SSF46785">
    <property type="entry name" value="Winged helix' DNA-binding domain"/>
    <property type="match status" value="1"/>
</dbReference>
<dbReference type="GO" id="GO:0003677">
    <property type="term" value="F:DNA binding"/>
    <property type="evidence" value="ECO:0007669"/>
    <property type="project" value="UniProtKB-KW"/>
</dbReference>
<evidence type="ECO:0000313" key="6">
    <source>
        <dbReference type="Proteomes" id="UP000238083"/>
    </source>
</evidence>
<evidence type="ECO:0000313" key="5">
    <source>
        <dbReference type="EMBL" id="PRY07798.1"/>
    </source>
</evidence>
<gene>
    <name evidence="5" type="ORF">CLV37_1273</name>
</gene>
<dbReference type="AlphaFoldDB" id="A0A2T0QSA6"/>
<dbReference type="SMART" id="SM00895">
    <property type="entry name" value="FCD"/>
    <property type="match status" value="1"/>
</dbReference>
<proteinExistence type="predicted"/>
<dbReference type="PANTHER" id="PTHR43537:SF45">
    <property type="entry name" value="GNTR FAMILY REGULATORY PROTEIN"/>
    <property type="match status" value="1"/>
</dbReference>
<feature type="domain" description="HTH gntR-type" evidence="4">
    <location>
        <begin position="1"/>
        <end position="57"/>
    </location>
</feature>
<keyword evidence="6" id="KW-1185">Reference proteome</keyword>